<sequence>MEFELAQIAVSKVKKCSNMNCLKNINFETPDVTKRCLHCNMKQKVSNLTTSTTALLKTKTNTTFTLYETKLQDFLKQQNNASLFEDPDLLGDFMLQIESFIIQHDNKNKILKISRPLPYGAGKNTKGKAPLKRKKVSAPIKTKAKKSKDDSSELSQILKTFFQQFSNAQMPCASQTPLQISSPKVIDFGQDRNDIVDQEVSDLLRLGAISQCEHEEGHLIDSVEFKVYLPDEKIEKMLKACSDVITATSCGKLTIRNVAHLIGLFTSARNAVRLSALFFRFLNRDKVDALEKNNDNFYSKMSLSNEETEIKWWQENINIKNGKDIRPSKHDQPGATENPRRSGENSYSYCTNVGNTTMVPSFTRFINFCTQNVTKHSKFITTSSQQPITCNKQESLSSRLYCIRNYLKNKGLSEHVIKLICKSWRNSTSKQYDLVWNKWIIWCNKRKINPCYPSESQILSYLSDLAYSGKSYSVINTHKSAISQTLSLCDNEMISCSTIISRFMKGIYVDNPPKPK</sequence>
<dbReference type="GO" id="GO:0003677">
    <property type="term" value="F:DNA binding"/>
    <property type="evidence" value="ECO:0007669"/>
    <property type="project" value="UniProtKB-KW"/>
</dbReference>
<feature type="region of interest" description="Disordered" evidence="2">
    <location>
        <begin position="121"/>
        <end position="148"/>
    </location>
</feature>
<dbReference type="EMBL" id="CACVKT020001498">
    <property type="protein sequence ID" value="CAC5368658.1"/>
    <property type="molecule type" value="Genomic_DNA"/>
</dbReference>
<evidence type="ECO:0000256" key="2">
    <source>
        <dbReference type="SAM" id="MobiDB-lite"/>
    </source>
</evidence>
<dbReference type="PANTHER" id="PTHR35617:SF3">
    <property type="entry name" value="CORE-BINDING (CB) DOMAIN-CONTAINING PROTEIN"/>
    <property type="match status" value="1"/>
</dbReference>
<feature type="region of interest" description="Disordered" evidence="2">
    <location>
        <begin position="323"/>
        <end position="346"/>
    </location>
</feature>
<name>A0A6J8AIK9_MYTCO</name>
<dbReference type="Gene3D" id="1.10.150.130">
    <property type="match status" value="1"/>
</dbReference>
<dbReference type="SUPFAM" id="SSF47823">
    <property type="entry name" value="lambda integrase-like, N-terminal domain"/>
    <property type="match status" value="1"/>
</dbReference>
<protein>
    <submittedName>
        <fullName evidence="3">Uncharacterized protein</fullName>
    </submittedName>
</protein>
<gene>
    <name evidence="3" type="ORF">MCOR_8139</name>
</gene>
<evidence type="ECO:0000313" key="3">
    <source>
        <dbReference type="EMBL" id="CAC5368658.1"/>
    </source>
</evidence>
<dbReference type="Proteomes" id="UP000507470">
    <property type="component" value="Unassembled WGS sequence"/>
</dbReference>
<feature type="compositionally biased region" description="Basic residues" evidence="2">
    <location>
        <begin position="125"/>
        <end position="146"/>
    </location>
</feature>
<accession>A0A6J8AIK9</accession>
<dbReference type="InterPro" id="IPR010998">
    <property type="entry name" value="Integrase_recombinase_N"/>
</dbReference>
<organism evidence="3 4">
    <name type="scientific">Mytilus coruscus</name>
    <name type="common">Sea mussel</name>
    <dbReference type="NCBI Taxonomy" id="42192"/>
    <lineage>
        <taxon>Eukaryota</taxon>
        <taxon>Metazoa</taxon>
        <taxon>Spiralia</taxon>
        <taxon>Lophotrochozoa</taxon>
        <taxon>Mollusca</taxon>
        <taxon>Bivalvia</taxon>
        <taxon>Autobranchia</taxon>
        <taxon>Pteriomorphia</taxon>
        <taxon>Mytilida</taxon>
        <taxon>Mytiloidea</taxon>
        <taxon>Mytilidae</taxon>
        <taxon>Mytilinae</taxon>
        <taxon>Mytilus</taxon>
    </lineage>
</organism>
<evidence type="ECO:0000256" key="1">
    <source>
        <dbReference type="ARBA" id="ARBA00023125"/>
    </source>
</evidence>
<feature type="compositionally biased region" description="Basic and acidic residues" evidence="2">
    <location>
        <begin position="323"/>
        <end position="343"/>
    </location>
</feature>
<dbReference type="AlphaFoldDB" id="A0A6J8AIK9"/>
<proteinExistence type="predicted"/>
<dbReference type="PANTHER" id="PTHR35617">
    <property type="entry name" value="PHAGE_INTEGRASE DOMAIN-CONTAINING PROTEIN"/>
    <property type="match status" value="1"/>
</dbReference>
<dbReference type="OrthoDB" id="6144476at2759"/>
<reference evidence="3 4" key="1">
    <citation type="submission" date="2020-06" db="EMBL/GenBank/DDBJ databases">
        <authorList>
            <person name="Li R."/>
            <person name="Bekaert M."/>
        </authorList>
    </citation>
    <scope>NUCLEOTIDE SEQUENCE [LARGE SCALE GENOMIC DNA]</scope>
    <source>
        <strain evidence="4">wild</strain>
    </source>
</reference>
<evidence type="ECO:0000313" key="4">
    <source>
        <dbReference type="Proteomes" id="UP000507470"/>
    </source>
</evidence>
<keyword evidence="1" id="KW-0238">DNA-binding</keyword>
<keyword evidence="4" id="KW-1185">Reference proteome</keyword>